<keyword evidence="3 4" id="KW-0012">Acyltransferase</keyword>
<name>A0A7M1WES7_VIBPH</name>
<evidence type="ECO:0000256" key="2">
    <source>
        <dbReference type="ARBA" id="ARBA00022737"/>
    </source>
</evidence>
<gene>
    <name evidence="4" type="primary">lacA</name>
    <name evidence="4" type="ORF">VP50_00023</name>
</gene>
<evidence type="ECO:0000256" key="3">
    <source>
        <dbReference type="ARBA" id="ARBA00023315"/>
    </source>
</evidence>
<dbReference type="InterPro" id="IPR001451">
    <property type="entry name" value="Hexapep"/>
</dbReference>
<protein>
    <submittedName>
        <fullName evidence="4">Galactoside O-acetyltransferase</fullName>
        <ecNumber evidence="4">2.3.1.18</ecNumber>
    </submittedName>
</protein>
<evidence type="ECO:0000313" key="4">
    <source>
        <dbReference type="EMBL" id="QOS25485.1"/>
    </source>
</evidence>
<accession>A0A7M1WES7</accession>
<dbReference type="CDD" id="cd04647">
    <property type="entry name" value="LbH_MAT_like"/>
    <property type="match status" value="1"/>
</dbReference>
<sequence>MKKLKLVIYYLFFYNLPNSRYLPLFSRLRCWYLSRVLNVVSAHPKNRLENRIYISNASELKIGHNVRINENVFIQSATIGNNVMIAPNVAILSSTHSYERLDIPMVDQEDVFGLPPVIEDDVWIGRNVVIKHGITIGKGAIVGACSLVTKDVPSYAIVGGVPAKVIKYRNAQETEKKYENE</sequence>
<keyword evidence="2" id="KW-0677">Repeat</keyword>
<dbReference type="PROSITE" id="PS00101">
    <property type="entry name" value="HEXAPEP_TRANSFERASES"/>
    <property type="match status" value="1"/>
</dbReference>
<dbReference type="AlphaFoldDB" id="A0A7M1WES7"/>
<dbReference type="PANTHER" id="PTHR23416">
    <property type="entry name" value="SIALIC ACID SYNTHASE-RELATED"/>
    <property type="match status" value="1"/>
</dbReference>
<dbReference type="RefSeq" id="WP_025520272.1">
    <property type="nucleotide sequence ID" value="NZ_CP010883.1"/>
</dbReference>
<dbReference type="Pfam" id="PF00132">
    <property type="entry name" value="Hexapep"/>
    <property type="match status" value="1"/>
</dbReference>
<reference evidence="4" key="1">
    <citation type="submission" date="2020-08" db="EMBL/GenBank/DDBJ databases">
        <title>Genetic structure, function and evolution of capsule biosynthesis loci in Vibrio parahaemolyticus.</title>
        <authorList>
            <person name="Li L."/>
            <person name="Bian S."/>
        </authorList>
    </citation>
    <scope>NUCLEOTIDE SEQUENCE</scope>
    <source>
        <strain evidence="4">VP50</strain>
    </source>
</reference>
<organism evidence="4">
    <name type="scientific">Vibrio parahaemolyticus</name>
    <dbReference type="NCBI Taxonomy" id="670"/>
    <lineage>
        <taxon>Bacteria</taxon>
        <taxon>Pseudomonadati</taxon>
        <taxon>Pseudomonadota</taxon>
        <taxon>Gammaproteobacteria</taxon>
        <taxon>Vibrionales</taxon>
        <taxon>Vibrionaceae</taxon>
        <taxon>Vibrio</taxon>
    </lineage>
</organism>
<proteinExistence type="predicted"/>
<dbReference type="InterPro" id="IPR051159">
    <property type="entry name" value="Hexapeptide_acetyltransf"/>
</dbReference>
<dbReference type="EMBL" id="MT898296">
    <property type="protein sequence ID" value="QOS25485.1"/>
    <property type="molecule type" value="Genomic_DNA"/>
</dbReference>
<dbReference type="SUPFAM" id="SSF51161">
    <property type="entry name" value="Trimeric LpxA-like enzymes"/>
    <property type="match status" value="1"/>
</dbReference>
<keyword evidence="1 4" id="KW-0808">Transferase</keyword>
<dbReference type="Gene3D" id="2.160.10.10">
    <property type="entry name" value="Hexapeptide repeat proteins"/>
    <property type="match status" value="1"/>
</dbReference>
<evidence type="ECO:0000256" key="1">
    <source>
        <dbReference type="ARBA" id="ARBA00022679"/>
    </source>
</evidence>
<dbReference type="InterPro" id="IPR011004">
    <property type="entry name" value="Trimer_LpxA-like_sf"/>
</dbReference>
<dbReference type="InterPro" id="IPR018357">
    <property type="entry name" value="Hexapep_transf_CS"/>
</dbReference>
<dbReference type="GO" id="GO:0008870">
    <property type="term" value="F:galactoside O-acetyltransferase activity"/>
    <property type="evidence" value="ECO:0007669"/>
    <property type="project" value="UniProtKB-EC"/>
</dbReference>
<dbReference type="EC" id="2.3.1.18" evidence="4"/>